<dbReference type="Gene3D" id="3.10.330.20">
    <property type="match status" value="1"/>
</dbReference>
<feature type="region of interest" description="Disordered" evidence="7">
    <location>
        <begin position="41"/>
        <end position="145"/>
    </location>
</feature>
<comment type="catalytic activity">
    <reaction evidence="6">
        <text>an adenosine in mRNA + S-adenosyl-L-methionine = an N(1)-methyladenosine in mRNA + S-adenosyl-L-homocysteine + H(+)</text>
        <dbReference type="Rhea" id="RHEA:55392"/>
        <dbReference type="Rhea" id="RHEA-COMP:12414"/>
        <dbReference type="Rhea" id="RHEA-COMP:12415"/>
        <dbReference type="ChEBI" id="CHEBI:15378"/>
        <dbReference type="ChEBI" id="CHEBI:57856"/>
        <dbReference type="ChEBI" id="CHEBI:59789"/>
        <dbReference type="ChEBI" id="CHEBI:74411"/>
        <dbReference type="ChEBI" id="CHEBI:74491"/>
    </reaction>
</comment>
<reference evidence="10" key="1">
    <citation type="submission" date="2023-03" db="EMBL/GenBank/DDBJ databases">
        <title>Electrophorus voltai genome.</title>
        <authorList>
            <person name="Bian C."/>
        </authorList>
    </citation>
    <scope>NUCLEOTIDE SEQUENCE</scope>
    <source>
        <strain evidence="10">CB-2022</strain>
        <tissue evidence="10">Muscle</tissue>
    </source>
</reference>
<evidence type="ECO:0000256" key="6">
    <source>
        <dbReference type="ARBA" id="ARBA00048481"/>
    </source>
</evidence>
<dbReference type="SUPFAM" id="SSF53335">
    <property type="entry name" value="S-adenosyl-L-methionine-dependent methyltransferases"/>
    <property type="match status" value="1"/>
</dbReference>
<feature type="domain" description="TR61B FKBP-like" evidence="9">
    <location>
        <begin position="156"/>
        <end position="210"/>
    </location>
</feature>
<evidence type="ECO:0000259" key="9">
    <source>
        <dbReference type="Pfam" id="PF21985"/>
    </source>
</evidence>
<dbReference type="InterPro" id="IPR029063">
    <property type="entry name" value="SAM-dependent_MTases_sf"/>
</dbReference>
<keyword evidence="5" id="KW-0819">tRNA processing</keyword>
<evidence type="ECO:0000256" key="1">
    <source>
        <dbReference type="ARBA" id="ARBA00012796"/>
    </source>
</evidence>
<dbReference type="PANTHER" id="PTHR12133:SF1">
    <property type="entry name" value="TRNA (ADENINE(58)-N(1))-METHYLTRANSFERASE, MITOCHONDRIAL"/>
    <property type="match status" value="1"/>
</dbReference>
<dbReference type="EC" id="2.1.1.220" evidence="1"/>
<evidence type="ECO:0000313" key="10">
    <source>
        <dbReference type="EMBL" id="KAK1793057.1"/>
    </source>
</evidence>
<evidence type="ECO:0000259" key="8">
    <source>
        <dbReference type="Pfam" id="PF08704"/>
    </source>
</evidence>
<dbReference type="PANTHER" id="PTHR12133">
    <property type="entry name" value="TRNA (ADENINE(58)-N(1))-METHYLTRANSFERASE"/>
    <property type="match status" value="1"/>
</dbReference>
<dbReference type="InterPro" id="IPR054151">
    <property type="entry name" value="TR61B_FKBP-like"/>
</dbReference>
<comment type="caution">
    <text evidence="10">The sequence shown here is derived from an EMBL/GenBank/DDBJ whole genome shotgun (WGS) entry which is preliminary data.</text>
</comment>
<dbReference type="FunFam" id="3.40.50.150:FF:000586">
    <property type="entry name" value="tRNA (adenine(58)-N(1))-methyltransferase catalytic subunit TRMT61A"/>
    <property type="match status" value="1"/>
</dbReference>
<dbReference type="Pfam" id="PF21985">
    <property type="entry name" value="TR61B_FKBP-like"/>
    <property type="match status" value="1"/>
</dbReference>
<evidence type="ECO:0000256" key="4">
    <source>
        <dbReference type="ARBA" id="ARBA00022691"/>
    </source>
</evidence>
<dbReference type="PROSITE" id="PS51620">
    <property type="entry name" value="SAM_TRM61"/>
    <property type="match status" value="1"/>
</dbReference>
<feature type="compositionally biased region" description="Acidic residues" evidence="7">
    <location>
        <begin position="520"/>
        <end position="530"/>
    </location>
</feature>
<feature type="region of interest" description="Disordered" evidence="7">
    <location>
        <begin position="407"/>
        <end position="435"/>
    </location>
</feature>
<dbReference type="GO" id="GO:0160107">
    <property type="term" value="F:tRNA (adenine(58)-N1)-methyltransferase activity"/>
    <property type="evidence" value="ECO:0007669"/>
    <property type="project" value="UniProtKB-EC"/>
</dbReference>
<keyword evidence="3" id="KW-0808">Transferase</keyword>
<dbReference type="FunFam" id="3.10.330.20:FF:000003">
    <property type="entry name" value="tRNA (Adenine(58)-N(1))-methyltransferase, mitochondrial isoform X1"/>
    <property type="match status" value="1"/>
</dbReference>
<feature type="compositionally biased region" description="Acidic residues" evidence="7">
    <location>
        <begin position="418"/>
        <end position="432"/>
    </location>
</feature>
<dbReference type="GO" id="GO:0030488">
    <property type="term" value="P:tRNA methylation"/>
    <property type="evidence" value="ECO:0007669"/>
    <property type="project" value="InterPro"/>
</dbReference>
<evidence type="ECO:0000256" key="7">
    <source>
        <dbReference type="SAM" id="MobiDB-lite"/>
    </source>
</evidence>
<organism evidence="10 11">
    <name type="scientific">Electrophorus voltai</name>
    <dbReference type="NCBI Taxonomy" id="2609070"/>
    <lineage>
        <taxon>Eukaryota</taxon>
        <taxon>Metazoa</taxon>
        <taxon>Chordata</taxon>
        <taxon>Craniata</taxon>
        <taxon>Vertebrata</taxon>
        <taxon>Euteleostomi</taxon>
        <taxon>Actinopterygii</taxon>
        <taxon>Neopterygii</taxon>
        <taxon>Teleostei</taxon>
        <taxon>Ostariophysi</taxon>
        <taxon>Gymnotiformes</taxon>
        <taxon>Gymnotoidei</taxon>
        <taxon>Gymnotidae</taxon>
        <taxon>Electrophorus</taxon>
    </lineage>
</organism>
<dbReference type="InterPro" id="IPR014816">
    <property type="entry name" value="tRNA_MeTrfase_Gcd14"/>
</dbReference>
<dbReference type="Proteomes" id="UP001239994">
    <property type="component" value="Unassembled WGS sequence"/>
</dbReference>
<dbReference type="GO" id="GO:0005739">
    <property type="term" value="C:mitochondrion"/>
    <property type="evidence" value="ECO:0007669"/>
    <property type="project" value="TreeGrafter"/>
</dbReference>
<evidence type="ECO:0000313" key="11">
    <source>
        <dbReference type="Proteomes" id="UP001239994"/>
    </source>
</evidence>
<evidence type="ECO:0000256" key="5">
    <source>
        <dbReference type="ARBA" id="ARBA00022694"/>
    </source>
</evidence>
<keyword evidence="2" id="KW-0489">Methyltransferase</keyword>
<dbReference type="Pfam" id="PF08704">
    <property type="entry name" value="GCD14"/>
    <property type="match status" value="1"/>
</dbReference>
<dbReference type="GO" id="GO:0031515">
    <property type="term" value="C:tRNA (m1A) methyltransferase complex"/>
    <property type="evidence" value="ECO:0007669"/>
    <property type="project" value="InterPro"/>
</dbReference>
<gene>
    <name evidence="10" type="ORF">P4O66_011396</name>
</gene>
<feature type="compositionally biased region" description="Basic and acidic residues" evidence="7">
    <location>
        <begin position="130"/>
        <end position="142"/>
    </location>
</feature>
<sequence length="575" mass="63875">MTRGLSRVCIAYVRPRRLNVQRPAGGASPRVCACDLKAFGTDPKGPGEHESGTEAPGARALSRRPSAGAPLTRRRGPLSPLERVSQLLGQEVLTPRRNEPVPRQEDGEHVGQPDAQRDDGAAALGEEPEEQGHRAGETDARAPPRVLLPGERAMRFGEVLMAEYRRSRRQEFYKMFQLREGLKMDSKWGAIPHEAIEGRPAGTFVCTSIGLRMLIRRPTLEEFTRFMRRGPAISYPKDASTMLLMMDVTEGDCVLESGSGSGAMSLFLSRAVASKGNVLSVEVREDHHRHSKLNYQRWRSAWRLRSGEEWPDNVHFHHGDLITSAPLLDGWSFNSIALDMLTPHLALPTAVPYLHNGGVCAVYLANITQIIDLLEGLRCSTLPLVCERIIEVQYRDWLVAPSLKKDGSFHTRKAPSEETIECEEGDSNDEEHEGPAGAMHTPFGSVPYIARPHPEQFRHTGGFPPLERLFTGLLFLSTLRALRAHIKALQNGVTHTEHETQETAWVLGGVASRLKGSSREEEEEEEEEERQEVLAQSAHGSGEAAGPRGPCTSFRSRYCRCAPLWCSARSRCQMK</sequence>
<evidence type="ECO:0000256" key="3">
    <source>
        <dbReference type="ARBA" id="ARBA00022679"/>
    </source>
</evidence>
<dbReference type="Gene3D" id="3.40.50.150">
    <property type="entry name" value="Vaccinia Virus protein VP39"/>
    <property type="match status" value="1"/>
</dbReference>
<protein>
    <recommendedName>
        <fullName evidence="1">tRNA (adenine(58)-N(1))-methyltransferase</fullName>
        <ecNumber evidence="1">2.1.1.220</ecNumber>
    </recommendedName>
</protein>
<dbReference type="InterPro" id="IPR049470">
    <property type="entry name" value="TRM61_C"/>
</dbReference>
<evidence type="ECO:0000256" key="2">
    <source>
        <dbReference type="ARBA" id="ARBA00022603"/>
    </source>
</evidence>
<dbReference type="AlphaFoldDB" id="A0AAD8Z5P6"/>
<keyword evidence="11" id="KW-1185">Reference proteome</keyword>
<name>A0AAD8Z5P6_9TELE</name>
<keyword evidence="4" id="KW-0949">S-adenosyl-L-methionine</keyword>
<feature type="region of interest" description="Disordered" evidence="7">
    <location>
        <begin position="513"/>
        <end position="551"/>
    </location>
</feature>
<feature type="compositionally biased region" description="Basic and acidic residues" evidence="7">
    <location>
        <begin position="94"/>
        <end position="120"/>
    </location>
</feature>
<accession>A0AAD8Z5P6</accession>
<dbReference type="EMBL" id="JAROKS010000018">
    <property type="protein sequence ID" value="KAK1793057.1"/>
    <property type="molecule type" value="Genomic_DNA"/>
</dbReference>
<feature type="domain" description="tRNA (adenine(58)-N(1))-methyltransferase catalytic subunit TRM61 C-terminal" evidence="8">
    <location>
        <begin position="218"/>
        <end position="420"/>
    </location>
</feature>
<proteinExistence type="predicted"/>